<feature type="transmembrane region" description="Helical" evidence="5">
    <location>
        <begin position="350"/>
        <end position="370"/>
    </location>
</feature>
<protein>
    <submittedName>
        <fullName evidence="6 7">Lipooligosaccharide flippase</fullName>
    </submittedName>
</protein>
<feature type="transmembrane region" description="Helical" evidence="5">
    <location>
        <begin position="241"/>
        <end position="263"/>
    </location>
</feature>
<proteinExistence type="predicted"/>
<feature type="transmembrane region" description="Helical" evidence="5">
    <location>
        <begin position="376"/>
        <end position="395"/>
    </location>
</feature>
<feature type="transmembrane region" description="Helical" evidence="5">
    <location>
        <begin position="7"/>
        <end position="28"/>
    </location>
</feature>
<dbReference type="InterPro" id="IPR052556">
    <property type="entry name" value="PolySynth_Transporter"/>
</dbReference>
<dbReference type="EMBL" id="UGHF01000001">
    <property type="protein sequence ID" value="STO59397.1"/>
    <property type="molecule type" value="Genomic_DNA"/>
</dbReference>
<dbReference type="EMBL" id="UGHJ01000001">
    <property type="protein sequence ID" value="STO69133.1"/>
    <property type="molecule type" value="Genomic_DNA"/>
</dbReference>
<evidence type="ECO:0000256" key="5">
    <source>
        <dbReference type="SAM" id="Phobius"/>
    </source>
</evidence>
<evidence type="ECO:0000256" key="1">
    <source>
        <dbReference type="ARBA" id="ARBA00004141"/>
    </source>
</evidence>
<keyword evidence="4 5" id="KW-0472">Membrane</keyword>
<feature type="transmembrane region" description="Helical" evidence="5">
    <location>
        <begin position="76"/>
        <end position="97"/>
    </location>
</feature>
<dbReference type="STRING" id="733.B0186_09850"/>
<feature type="transmembrane region" description="Helical" evidence="5">
    <location>
        <begin position="164"/>
        <end position="182"/>
    </location>
</feature>
<feature type="transmembrane region" description="Helical" evidence="5">
    <location>
        <begin position="284"/>
        <end position="302"/>
    </location>
</feature>
<dbReference type="AlphaFoldDB" id="A0A1V4AZ23"/>
<dbReference type="RefSeq" id="WP_078219198.1">
    <property type="nucleotide sequence ID" value="NZ_MUXZ01000038.1"/>
</dbReference>
<feature type="transmembrane region" description="Helical" evidence="5">
    <location>
        <begin position="322"/>
        <end position="343"/>
    </location>
</feature>
<dbReference type="Proteomes" id="UP000254496">
    <property type="component" value="Unassembled WGS sequence"/>
</dbReference>
<feature type="transmembrane region" description="Helical" evidence="5">
    <location>
        <begin position="130"/>
        <end position="152"/>
    </location>
</feature>
<name>A0A1V4AZ23_9PAST</name>
<dbReference type="GO" id="GO:0016020">
    <property type="term" value="C:membrane"/>
    <property type="evidence" value="ECO:0007669"/>
    <property type="project" value="UniProtKB-SubCell"/>
</dbReference>
<keyword evidence="3 5" id="KW-1133">Transmembrane helix</keyword>
<evidence type="ECO:0000313" key="8">
    <source>
        <dbReference type="Proteomes" id="UP000254329"/>
    </source>
</evidence>
<feature type="transmembrane region" description="Helical" evidence="5">
    <location>
        <begin position="40"/>
        <end position="56"/>
    </location>
</feature>
<evidence type="ECO:0000313" key="6">
    <source>
        <dbReference type="EMBL" id="STO59397.1"/>
    </source>
</evidence>
<gene>
    <name evidence="6" type="ORF">NCTC1659_00646</name>
    <name evidence="7" type="ORF">NCTC8540_01657</name>
</gene>
<evidence type="ECO:0000256" key="2">
    <source>
        <dbReference type="ARBA" id="ARBA00022692"/>
    </source>
</evidence>
<feature type="transmembrane region" description="Helical" evidence="5">
    <location>
        <begin position="103"/>
        <end position="123"/>
    </location>
</feature>
<evidence type="ECO:0000256" key="3">
    <source>
        <dbReference type="ARBA" id="ARBA00022989"/>
    </source>
</evidence>
<keyword evidence="8" id="KW-1185">Reference proteome</keyword>
<organism evidence="6 8">
    <name type="scientific">Canicola haemoglobinophilus</name>
    <dbReference type="NCBI Taxonomy" id="733"/>
    <lineage>
        <taxon>Bacteria</taxon>
        <taxon>Pseudomonadati</taxon>
        <taxon>Pseudomonadota</taxon>
        <taxon>Gammaproteobacteria</taxon>
        <taxon>Pasteurellales</taxon>
        <taxon>Pasteurellaceae</taxon>
        <taxon>Canicola</taxon>
    </lineage>
</organism>
<dbReference type="Proteomes" id="UP000254329">
    <property type="component" value="Unassembled WGS sequence"/>
</dbReference>
<evidence type="ECO:0000313" key="7">
    <source>
        <dbReference type="EMBL" id="STO69133.1"/>
    </source>
</evidence>
<comment type="subcellular location">
    <subcellularLocation>
        <location evidence="1">Membrane</location>
        <topology evidence="1">Multi-pass membrane protein</topology>
    </subcellularLocation>
</comment>
<evidence type="ECO:0000256" key="4">
    <source>
        <dbReference type="ARBA" id="ARBA00023136"/>
    </source>
</evidence>
<dbReference type="InterPro" id="IPR002797">
    <property type="entry name" value="Polysacc_synth"/>
</dbReference>
<keyword evidence="2 5" id="KW-0812">Transmembrane</keyword>
<accession>A0A1V4AZ23</accession>
<dbReference type="PANTHER" id="PTHR43424">
    <property type="entry name" value="LOCUS PUTATIVE PROTEIN 1-RELATED"/>
    <property type="match status" value="1"/>
</dbReference>
<dbReference type="PANTHER" id="PTHR43424:SF1">
    <property type="entry name" value="LOCUS PUTATIVE PROTEIN 1-RELATED"/>
    <property type="match status" value="1"/>
</dbReference>
<dbReference type="Pfam" id="PF01943">
    <property type="entry name" value="Polysacc_synt"/>
    <property type="match status" value="1"/>
</dbReference>
<feature type="transmembrane region" description="Helical" evidence="5">
    <location>
        <begin position="202"/>
        <end position="221"/>
    </location>
</feature>
<sequence>MKILKDSFIYLAGELVSKIMPFLLLPYISRKLGVEGYGELSYYQTFAALFAIFISLSQDGAVTRYFYTYGHRSLDLIVKSGHIYSVLLGFIFIIFAISYNAHILLYIILNSILGSFISVQLAIRQCQKRVHSYISIQIFGSFISTIVTIITLEIYTQNLVEKRIISSLLANILILIFAYYFYNKKILYKNISWKIKKYKIGILYLLGFGIPLVLHHTSGFIKGQIDRVFIYHKFTDADLGLYSMGAQLSSVLMICIMAINKATIPYIFDSLKNKRITIRDIHKYFYLSLLLIPIPVLMIHFIPESLFVWVLGDAFWGVKYYFLSFSISTVLFIPYMLLVNYLFYYGKNKLISYSSILSVLSYLILLFYLINTKISYIPFASIFGSSIVLPILYYFTNKVSKEKE</sequence>
<evidence type="ECO:0000313" key="9">
    <source>
        <dbReference type="Proteomes" id="UP000254496"/>
    </source>
</evidence>
<reference evidence="8 9" key="1">
    <citation type="submission" date="2018-06" db="EMBL/GenBank/DDBJ databases">
        <authorList>
            <consortium name="Pathogen Informatics"/>
            <person name="Doyle S."/>
        </authorList>
    </citation>
    <scope>NUCLEOTIDE SEQUENCE [LARGE SCALE GENOMIC DNA]</scope>
    <source>
        <strain evidence="6 8">NCTC1659</strain>
        <strain evidence="7 9">NCTC8540</strain>
    </source>
</reference>
<dbReference type="OrthoDB" id="9815248at2"/>